<dbReference type="AlphaFoldDB" id="A0A557PFA7"/>
<feature type="domain" description="EAL" evidence="2">
    <location>
        <begin position="406"/>
        <end position="644"/>
    </location>
</feature>
<dbReference type="SMART" id="SM00304">
    <property type="entry name" value="HAMP"/>
    <property type="match status" value="1"/>
</dbReference>
<keyword evidence="1" id="KW-1133">Transmembrane helix</keyword>
<dbReference type="RefSeq" id="WP_144229926.1">
    <property type="nucleotide sequence ID" value="NZ_CANNCB010000015.1"/>
</dbReference>
<dbReference type="OrthoDB" id="5849310at2"/>
<dbReference type="InterPro" id="IPR043128">
    <property type="entry name" value="Rev_trsase/Diguanyl_cyclase"/>
</dbReference>
<dbReference type="InterPro" id="IPR001633">
    <property type="entry name" value="EAL_dom"/>
</dbReference>
<feature type="domain" description="HAMP" evidence="3">
    <location>
        <begin position="172"/>
        <end position="224"/>
    </location>
</feature>
<dbReference type="Gene3D" id="3.30.110.200">
    <property type="match status" value="1"/>
</dbReference>
<dbReference type="PROSITE" id="PS50885">
    <property type="entry name" value="HAMP"/>
    <property type="match status" value="1"/>
</dbReference>
<dbReference type="EMBL" id="VMKJ01000002">
    <property type="protein sequence ID" value="TVO39326.1"/>
    <property type="molecule type" value="Genomic_DNA"/>
</dbReference>
<dbReference type="Pfam" id="PF00990">
    <property type="entry name" value="GGDEF"/>
    <property type="match status" value="1"/>
</dbReference>
<dbReference type="PROSITE" id="PS50887">
    <property type="entry name" value="GGDEF"/>
    <property type="match status" value="1"/>
</dbReference>
<dbReference type="InterPro" id="IPR035919">
    <property type="entry name" value="EAL_sf"/>
</dbReference>
<evidence type="ECO:0000259" key="4">
    <source>
        <dbReference type="PROSITE" id="PS50887"/>
    </source>
</evidence>
<dbReference type="InterPro" id="IPR050706">
    <property type="entry name" value="Cyclic-di-GMP_PDE-like"/>
</dbReference>
<dbReference type="GO" id="GO:0016020">
    <property type="term" value="C:membrane"/>
    <property type="evidence" value="ECO:0007669"/>
    <property type="project" value="InterPro"/>
</dbReference>
<dbReference type="Gene3D" id="3.30.70.270">
    <property type="match status" value="1"/>
</dbReference>
<dbReference type="GO" id="GO:0007165">
    <property type="term" value="P:signal transduction"/>
    <property type="evidence" value="ECO:0007669"/>
    <property type="project" value="InterPro"/>
</dbReference>
<organism evidence="5 6">
    <name type="scientific">Vibrio algivorus</name>
    <dbReference type="NCBI Taxonomy" id="1667024"/>
    <lineage>
        <taxon>Bacteria</taxon>
        <taxon>Pseudomonadati</taxon>
        <taxon>Pseudomonadota</taxon>
        <taxon>Gammaproteobacteria</taxon>
        <taxon>Vibrionales</taxon>
        <taxon>Vibrionaceae</taxon>
        <taxon>Vibrio</taxon>
    </lineage>
</organism>
<dbReference type="PANTHER" id="PTHR33121:SF79">
    <property type="entry name" value="CYCLIC DI-GMP PHOSPHODIESTERASE PDED-RELATED"/>
    <property type="match status" value="1"/>
</dbReference>
<evidence type="ECO:0000313" key="5">
    <source>
        <dbReference type="EMBL" id="TVO39326.1"/>
    </source>
</evidence>
<comment type="caution">
    <text evidence="5">The sequence shown here is derived from an EMBL/GenBank/DDBJ whole genome shotgun (WGS) entry which is preliminary data.</text>
</comment>
<evidence type="ECO:0000259" key="3">
    <source>
        <dbReference type="PROSITE" id="PS50885"/>
    </source>
</evidence>
<reference evidence="5 6" key="1">
    <citation type="submission" date="2019-07" db="EMBL/GenBank/DDBJ databases">
        <title>The draft genome sequence of Vibrio algivorus M1486.</title>
        <authorList>
            <person name="Meng X."/>
        </authorList>
    </citation>
    <scope>NUCLEOTIDE SEQUENCE [LARGE SCALE GENOMIC DNA]</scope>
    <source>
        <strain evidence="5 6">M1486</strain>
    </source>
</reference>
<dbReference type="InterPro" id="IPR042461">
    <property type="entry name" value="LapD_MoxY_peri_C"/>
</dbReference>
<accession>A0A557PFA7</accession>
<dbReference type="Gene3D" id="3.20.20.450">
    <property type="entry name" value="EAL domain"/>
    <property type="match status" value="1"/>
</dbReference>
<dbReference type="Pfam" id="PF16448">
    <property type="entry name" value="LapD_MoxY_N"/>
    <property type="match status" value="1"/>
</dbReference>
<evidence type="ECO:0000259" key="2">
    <source>
        <dbReference type="PROSITE" id="PS50883"/>
    </source>
</evidence>
<dbReference type="PANTHER" id="PTHR33121">
    <property type="entry name" value="CYCLIC DI-GMP PHOSPHODIESTERASE PDEF"/>
    <property type="match status" value="1"/>
</dbReference>
<dbReference type="InterPro" id="IPR000160">
    <property type="entry name" value="GGDEF_dom"/>
</dbReference>
<dbReference type="InterPro" id="IPR032244">
    <property type="entry name" value="LapD_MoxY_N"/>
</dbReference>
<dbReference type="PROSITE" id="PS50883">
    <property type="entry name" value="EAL"/>
    <property type="match status" value="1"/>
</dbReference>
<name>A0A557PFA7_9VIBR</name>
<dbReference type="GO" id="GO:0071111">
    <property type="term" value="F:cyclic-guanylate-specific phosphodiesterase activity"/>
    <property type="evidence" value="ECO:0007669"/>
    <property type="project" value="InterPro"/>
</dbReference>
<keyword evidence="1" id="KW-0812">Transmembrane</keyword>
<dbReference type="InterPro" id="IPR029787">
    <property type="entry name" value="Nucleotide_cyclase"/>
</dbReference>
<dbReference type="SMART" id="SM00267">
    <property type="entry name" value="GGDEF"/>
    <property type="match status" value="1"/>
</dbReference>
<evidence type="ECO:0000256" key="1">
    <source>
        <dbReference type="SAM" id="Phobius"/>
    </source>
</evidence>
<evidence type="ECO:0000313" key="6">
    <source>
        <dbReference type="Proteomes" id="UP000319828"/>
    </source>
</evidence>
<dbReference type="Pfam" id="PF00563">
    <property type="entry name" value="EAL"/>
    <property type="match status" value="1"/>
</dbReference>
<dbReference type="Gene3D" id="6.20.270.20">
    <property type="entry name" value="LapD/MoxY periplasmic domain"/>
    <property type="match status" value="1"/>
</dbReference>
<sequence length="644" mass="73914">MSLYNKFQIWLSITFLILTTSVFGLLLHSSHTYLKTQQKIEMTNMISALNIALTPFIHNKDKVGLESVINASFDSGFYGSITLKINDNNSQIQRKTLNQQSDSPEWFQQIAPFEELTESRVLMDGWMQAATLTVTNNTATAYDQLWALTLRLLTAFIINSLLAAISMIIILRVMFKPLKKIQKRANEISLHKFGDPIPQVNTRELSDVIQAINYMSKHIESHYLQSADELKRLRMRAYQDPVTELSNREFFITKLEPWLTSSTHDHCGLWLMKVDVIEDAYKNKEFDKADSMVKKLAQKLNSLVDERSTFSRFSRSEFILLVPHCNYEYLQQVSEMALNLTNEWLPSGSINHSSASIGMMILHDQTDMKTVFTQLDNALTQARQQSGLQTFLFNKDAILPEFTKGKIEWQDFVKQGIKNQQVKIRLQPAINKEQVILHYEAFAYLEVDNIIYTANHFITALEDSDVAYQFDNHVLKLVNEQLASNPSKSPITVNISKDSLHNGQFVVFLTQMLKANPHLSDTLVFEFPEICFTRHLEKTKVITQLLVQHSFKFGIDNFGHSFSAIDYLHQVQPTYVKLDFSYTNQLDDPANYDVLASMTRIAKSLEVGMIATHVESLKQIEQLAELDIQCFQGFITDKLELKSN</sequence>
<feature type="transmembrane region" description="Helical" evidence="1">
    <location>
        <begin position="7"/>
        <end position="27"/>
    </location>
</feature>
<dbReference type="InterPro" id="IPR003660">
    <property type="entry name" value="HAMP_dom"/>
</dbReference>
<feature type="domain" description="GGDEF" evidence="4">
    <location>
        <begin position="265"/>
        <end position="396"/>
    </location>
</feature>
<dbReference type="SUPFAM" id="SSF55073">
    <property type="entry name" value="Nucleotide cyclase"/>
    <property type="match status" value="1"/>
</dbReference>
<gene>
    <name evidence="5" type="ORF">FOF44_01695</name>
</gene>
<dbReference type="SUPFAM" id="SSF141868">
    <property type="entry name" value="EAL domain-like"/>
    <property type="match status" value="1"/>
</dbReference>
<dbReference type="CDD" id="cd01948">
    <property type="entry name" value="EAL"/>
    <property type="match status" value="1"/>
</dbReference>
<dbReference type="SMART" id="SM00052">
    <property type="entry name" value="EAL"/>
    <property type="match status" value="1"/>
</dbReference>
<keyword evidence="1" id="KW-0472">Membrane</keyword>
<feature type="transmembrane region" description="Helical" evidence="1">
    <location>
        <begin position="152"/>
        <end position="175"/>
    </location>
</feature>
<protein>
    <submittedName>
        <fullName evidence="5">EAL domain-containing protein</fullName>
    </submittedName>
</protein>
<proteinExistence type="predicted"/>
<dbReference type="Proteomes" id="UP000319828">
    <property type="component" value="Unassembled WGS sequence"/>
</dbReference>